<dbReference type="Pfam" id="PF01363">
    <property type="entry name" value="FYVE"/>
    <property type="match status" value="1"/>
</dbReference>
<evidence type="ECO:0000256" key="3">
    <source>
        <dbReference type="ARBA" id="ARBA00022833"/>
    </source>
</evidence>
<dbReference type="OrthoDB" id="430258at2759"/>
<reference evidence="9 10" key="2">
    <citation type="submission" date="2024-05" db="EMBL/GenBank/DDBJ databases">
        <authorList>
            <person name="Chen Y."/>
            <person name="Shah S."/>
            <person name="Dougan E. K."/>
            <person name="Thang M."/>
            <person name="Chan C."/>
        </authorList>
    </citation>
    <scope>NUCLEOTIDE SEQUENCE [LARGE SCALE GENOMIC DNA]</scope>
</reference>
<dbReference type="Gene3D" id="3.30.40.10">
    <property type="entry name" value="Zinc/RING finger domain, C3HC4 (zinc finger)"/>
    <property type="match status" value="1"/>
</dbReference>
<evidence type="ECO:0000256" key="1">
    <source>
        <dbReference type="ARBA" id="ARBA00022723"/>
    </source>
</evidence>
<dbReference type="SUPFAM" id="SSF56219">
    <property type="entry name" value="DNase I-like"/>
    <property type="match status" value="1"/>
</dbReference>
<dbReference type="InterPro" id="IPR011011">
    <property type="entry name" value="Znf_FYVE_PHD"/>
</dbReference>
<dbReference type="PANTHER" id="PTHR39490">
    <property type="entry name" value="ARRESTIN DOMAIN-CONTAINING PROTEIN D"/>
    <property type="match status" value="1"/>
</dbReference>
<reference evidence="8" key="1">
    <citation type="submission" date="2022-10" db="EMBL/GenBank/DDBJ databases">
        <authorList>
            <person name="Chen Y."/>
            <person name="Dougan E. K."/>
            <person name="Chan C."/>
            <person name="Rhodes N."/>
            <person name="Thang M."/>
        </authorList>
    </citation>
    <scope>NUCLEOTIDE SEQUENCE</scope>
</reference>
<dbReference type="GO" id="GO:0008270">
    <property type="term" value="F:zinc ion binding"/>
    <property type="evidence" value="ECO:0007669"/>
    <property type="project" value="UniProtKB-KW"/>
</dbReference>
<evidence type="ECO:0000313" key="9">
    <source>
        <dbReference type="EMBL" id="CAL4765330.1"/>
    </source>
</evidence>
<dbReference type="SUPFAM" id="SSF57903">
    <property type="entry name" value="FYVE/PHD zinc finger"/>
    <property type="match status" value="1"/>
</dbReference>
<evidence type="ECO:0000313" key="8">
    <source>
        <dbReference type="EMBL" id="CAI3978018.1"/>
    </source>
</evidence>
<dbReference type="EMBL" id="CAMXCT030000381">
    <property type="protein sequence ID" value="CAL4765330.1"/>
    <property type="molecule type" value="Genomic_DNA"/>
</dbReference>
<dbReference type="SMART" id="SM00064">
    <property type="entry name" value="FYVE"/>
    <property type="match status" value="1"/>
</dbReference>
<dbReference type="PANTHER" id="PTHR39490:SF13">
    <property type="entry name" value="FYVE-TYPE DOMAIN-CONTAINING PROTEIN"/>
    <property type="match status" value="1"/>
</dbReference>
<dbReference type="InterPro" id="IPR052113">
    <property type="entry name" value="FYVE-type_Zinc_Finger"/>
</dbReference>
<keyword evidence="3" id="KW-0862">Zinc</keyword>
<protein>
    <submittedName>
        <fullName evidence="9">Probable inactive serine/threonine-protein kinase slob1 (Slowpoke-binding protein 1)</fullName>
    </submittedName>
</protein>
<dbReference type="Gene3D" id="3.60.10.10">
    <property type="entry name" value="Endonuclease/exonuclease/phosphatase"/>
    <property type="match status" value="1"/>
</dbReference>
<evidence type="ECO:0000259" key="7">
    <source>
        <dbReference type="PROSITE" id="PS50178"/>
    </source>
</evidence>
<evidence type="ECO:0000256" key="4">
    <source>
        <dbReference type="PROSITE-ProRule" id="PRU00091"/>
    </source>
</evidence>
<keyword evidence="5" id="KW-0812">Transmembrane</keyword>
<dbReference type="InterPro" id="IPR000306">
    <property type="entry name" value="Znf_FYVE"/>
</dbReference>
<feature type="transmembrane region" description="Helical" evidence="5">
    <location>
        <begin position="167"/>
        <end position="190"/>
    </location>
</feature>
<dbReference type="EMBL" id="CAMXCT020000381">
    <property type="protein sequence ID" value="CAL1131393.1"/>
    <property type="molecule type" value="Genomic_DNA"/>
</dbReference>
<dbReference type="Proteomes" id="UP001152797">
    <property type="component" value="Unassembled WGS sequence"/>
</dbReference>
<evidence type="ECO:0000256" key="5">
    <source>
        <dbReference type="SAM" id="Phobius"/>
    </source>
</evidence>
<comment type="caution">
    <text evidence="8">The sequence shown here is derived from an EMBL/GenBank/DDBJ whole genome shotgun (WGS) entry which is preliminary data.</text>
</comment>
<dbReference type="AlphaFoldDB" id="A0A9P1FJ31"/>
<dbReference type="PROSITE" id="PS50178">
    <property type="entry name" value="ZF_FYVE"/>
    <property type="match status" value="1"/>
</dbReference>
<evidence type="ECO:0000256" key="6">
    <source>
        <dbReference type="SAM" id="SignalP"/>
    </source>
</evidence>
<feature type="chain" id="PRO_5043272050" evidence="6">
    <location>
        <begin position="20"/>
        <end position="521"/>
    </location>
</feature>
<dbReference type="InterPro" id="IPR036691">
    <property type="entry name" value="Endo/exonu/phosph_ase_sf"/>
</dbReference>
<gene>
    <name evidence="8" type="ORF">C1SCF055_LOCUS6108</name>
</gene>
<feature type="transmembrane region" description="Helical" evidence="5">
    <location>
        <begin position="134"/>
        <end position="155"/>
    </location>
</feature>
<name>A0A9P1FJ31_9DINO</name>
<feature type="signal peptide" evidence="6">
    <location>
        <begin position="1"/>
        <end position="19"/>
    </location>
</feature>
<dbReference type="GO" id="GO:0016301">
    <property type="term" value="F:kinase activity"/>
    <property type="evidence" value="ECO:0007669"/>
    <property type="project" value="UniProtKB-KW"/>
</dbReference>
<dbReference type="InterPro" id="IPR017455">
    <property type="entry name" value="Znf_FYVE-rel"/>
</dbReference>
<keyword evidence="9" id="KW-0418">Kinase</keyword>
<dbReference type="CDD" id="cd00065">
    <property type="entry name" value="FYVE_like_SF"/>
    <property type="match status" value="1"/>
</dbReference>
<keyword evidence="5" id="KW-1133">Transmembrane helix</keyword>
<keyword evidence="6" id="KW-0732">Signal</keyword>
<feature type="domain" description="FYVE-type" evidence="7">
    <location>
        <begin position="454"/>
        <end position="516"/>
    </location>
</feature>
<keyword evidence="1" id="KW-0479">Metal-binding</keyword>
<feature type="transmembrane region" description="Helical" evidence="5">
    <location>
        <begin position="58"/>
        <end position="76"/>
    </location>
</feature>
<organism evidence="8">
    <name type="scientific">Cladocopium goreaui</name>
    <dbReference type="NCBI Taxonomy" id="2562237"/>
    <lineage>
        <taxon>Eukaryota</taxon>
        <taxon>Sar</taxon>
        <taxon>Alveolata</taxon>
        <taxon>Dinophyceae</taxon>
        <taxon>Suessiales</taxon>
        <taxon>Symbiodiniaceae</taxon>
        <taxon>Cladocopium</taxon>
    </lineage>
</organism>
<keyword evidence="5" id="KW-0472">Membrane</keyword>
<feature type="transmembrane region" description="Helical" evidence="5">
    <location>
        <begin position="97"/>
        <end position="114"/>
    </location>
</feature>
<keyword evidence="9" id="KW-0808">Transferase</keyword>
<keyword evidence="2 4" id="KW-0863">Zinc-finger</keyword>
<keyword evidence="10" id="KW-1185">Reference proteome</keyword>
<evidence type="ECO:0000256" key="2">
    <source>
        <dbReference type="ARBA" id="ARBA00022771"/>
    </source>
</evidence>
<dbReference type="InterPro" id="IPR013083">
    <property type="entry name" value="Znf_RING/FYVE/PHD"/>
</dbReference>
<proteinExistence type="predicted"/>
<evidence type="ECO:0000313" key="10">
    <source>
        <dbReference type="Proteomes" id="UP001152797"/>
    </source>
</evidence>
<dbReference type="EMBL" id="CAMXCT010000381">
    <property type="protein sequence ID" value="CAI3978018.1"/>
    <property type="molecule type" value="Genomic_DNA"/>
</dbReference>
<sequence length="521" mass="57887">MRFGGLLVLAVSTCPWSFSTWPLPRGRSQPALQAIAEPRAPRLGTENVKMLRKKENRGLQSAAGALWLLTGCMLMARGGRYLWQALQNGTTGRAVSLALALGLCGGLAKGRFVLSKTALRNKRRLQRLENARPWQVFAPGFYPLIILMMGTSVALKKVFGSGFGGGMVTYGGIVTGIGTGLVVSSLTYWFENFGSAAKRVWAGLLRSVLRSAAKQLRVDRETVLFLQGDLNSRTLLEGRGKDLLSEVLKDFPLQRAIQRGLDLPSGRWYEAAFPDAERGALQLPVTYKFKTNSQTSPLRIGDVMEEAGKARLFPNSVGSETHSPRKYREMLVDAQDACGRWGLAFRKSSFRPFRFPACADRMIFWAPDVLGARLSWETDGGYKVNYEQQGSDHKPVWMDLLLRVAPPTETSASDEVDEDDLAVSVEEAASPATRSAWWARRARAQPHNWNWTPDKDAVDCEICDVPFSLFRRRHHCRYCGRCICDTCSPVACWRILPELDASRASRVCIECSSQSVAEEPE</sequence>
<accession>A0A9P1FJ31</accession>